<feature type="domain" description="THUMP" evidence="3">
    <location>
        <begin position="139"/>
        <end position="245"/>
    </location>
</feature>
<evidence type="ECO:0000259" key="3">
    <source>
        <dbReference type="PROSITE" id="PS51165"/>
    </source>
</evidence>
<dbReference type="GO" id="GO:0006400">
    <property type="term" value="P:tRNA modification"/>
    <property type="evidence" value="ECO:0007669"/>
    <property type="project" value="InterPro"/>
</dbReference>
<keyword evidence="5" id="KW-1185">Reference proteome</keyword>
<keyword evidence="1" id="KW-0694">RNA-binding</keyword>
<sequence length="282" mass="31229">MAETGKRNMPDSTSAQSSKRRKGGGNWHKQNAKNNIESGDWGVFVTCDIGKEGKCISEAIDLFSQSVETPEAGDQDGGTSSEDEDDIEAQIRKEVEGLKPGSAKPRQFQAIRLDIPCVSFIRFDKSIDPEKLVHDICLDAYTNPEQKRSRYIQRMTPVKSVRKTLSVDLEAFAQEILKPHFHSGGPAKKFAIRPTSRNNATFNRDTIIKTVARAVGPGHSVDLKNYDVIILVEVIKNVIGMSVAGDDYEKLKRYNLAELYKPIASSKGTEPKQATETKTATE</sequence>
<dbReference type="PANTHER" id="PTHR13452">
    <property type="entry name" value="THUMP DOMAIN CONTAINING PROTEIN 1-RELATED"/>
    <property type="match status" value="1"/>
</dbReference>
<dbReference type="SMART" id="SM00981">
    <property type="entry name" value="THUMP"/>
    <property type="match status" value="1"/>
</dbReference>
<dbReference type="Proteomes" id="UP000325780">
    <property type="component" value="Unassembled WGS sequence"/>
</dbReference>
<dbReference type="InterPro" id="IPR004114">
    <property type="entry name" value="THUMP_dom"/>
</dbReference>
<evidence type="ECO:0000256" key="2">
    <source>
        <dbReference type="SAM" id="MobiDB-lite"/>
    </source>
</evidence>
<dbReference type="PROSITE" id="PS51165">
    <property type="entry name" value="THUMP"/>
    <property type="match status" value="1"/>
</dbReference>
<dbReference type="EMBL" id="ML742049">
    <property type="protein sequence ID" value="KAE8152708.1"/>
    <property type="molecule type" value="Genomic_DNA"/>
</dbReference>
<dbReference type="FunFam" id="3.30.2300.10:FF:000001">
    <property type="entry name" value="THUMP domain-containing protein 1"/>
    <property type="match status" value="1"/>
</dbReference>
<dbReference type="SUPFAM" id="SSF143437">
    <property type="entry name" value="THUMP domain-like"/>
    <property type="match status" value="1"/>
</dbReference>
<accession>A0A5N6U2B0</accession>
<feature type="region of interest" description="Disordered" evidence="2">
    <location>
        <begin position="1"/>
        <end position="34"/>
    </location>
</feature>
<reference evidence="4 5" key="1">
    <citation type="submission" date="2019-04" db="EMBL/GenBank/DDBJ databases">
        <title>Friends and foes A comparative genomics study of 23 Aspergillus species from section Flavi.</title>
        <authorList>
            <consortium name="DOE Joint Genome Institute"/>
            <person name="Kjaerbolling I."/>
            <person name="Vesth T."/>
            <person name="Frisvad J.C."/>
            <person name="Nybo J.L."/>
            <person name="Theobald S."/>
            <person name="Kildgaard S."/>
            <person name="Isbrandt T."/>
            <person name="Kuo A."/>
            <person name="Sato A."/>
            <person name="Lyhne E.K."/>
            <person name="Kogle M.E."/>
            <person name="Wiebenga A."/>
            <person name="Kun R.S."/>
            <person name="Lubbers R.J."/>
            <person name="Makela M.R."/>
            <person name="Barry K."/>
            <person name="Chovatia M."/>
            <person name="Clum A."/>
            <person name="Daum C."/>
            <person name="Haridas S."/>
            <person name="He G."/>
            <person name="LaButti K."/>
            <person name="Lipzen A."/>
            <person name="Mondo S."/>
            <person name="Riley R."/>
            <person name="Salamov A."/>
            <person name="Simmons B.A."/>
            <person name="Magnuson J.K."/>
            <person name="Henrissat B."/>
            <person name="Mortensen U.H."/>
            <person name="Larsen T.O."/>
            <person name="Devries R.P."/>
            <person name="Grigoriev I.V."/>
            <person name="Machida M."/>
            <person name="Baker S.E."/>
            <person name="Andersen M.R."/>
        </authorList>
    </citation>
    <scope>NUCLEOTIDE SEQUENCE [LARGE SCALE GENOMIC DNA]</scope>
    <source>
        <strain evidence="4 5">IBT 18842</strain>
    </source>
</reference>
<proteinExistence type="predicted"/>
<gene>
    <name evidence="4" type="ORF">BDV25DRAFT_150645</name>
</gene>
<dbReference type="CDD" id="cd11717">
    <property type="entry name" value="THUMP_THUMPD1_like"/>
    <property type="match status" value="1"/>
</dbReference>
<dbReference type="GO" id="GO:0003723">
    <property type="term" value="F:RNA binding"/>
    <property type="evidence" value="ECO:0007669"/>
    <property type="project" value="UniProtKB-UniRule"/>
</dbReference>
<dbReference type="PANTHER" id="PTHR13452:SF10">
    <property type="entry name" value="THUMP DOMAIN-CONTAINING PROTEIN 1"/>
    <property type="match status" value="1"/>
</dbReference>
<dbReference type="InterPro" id="IPR040183">
    <property type="entry name" value="THUMPD1-like"/>
</dbReference>
<organism evidence="4 5">
    <name type="scientific">Aspergillus avenaceus</name>
    <dbReference type="NCBI Taxonomy" id="36643"/>
    <lineage>
        <taxon>Eukaryota</taxon>
        <taxon>Fungi</taxon>
        <taxon>Dikarya</taxon>
        <taxon>Ascomycota</taxon>
        <taxon>Pezizomycotina</taxon>
        <taxon>Eurotiomycetes</taxon>
        <taxon>Eurotiomycetidae</taxon>
        <taxon>Eurotiales</taxon>
        <taxon>Aspergillaceae</taxon>
        <taxon>Aspergillus</taxon>
        <taxon>Aspergillus subgen. Circumdati</taxon>
    </lineage>
</organism>
<name>A0A5N6U2B0_ASPAV</name>
<protein>
    <recommendedName>
        <fullName evidence="3">THUMP domain-containing protein</fullName>
    </recommendedName>
</protein>
<evidence type="ECO:0000313" key="4">
    <source>
        <dbReference type="EMBL" id="KAE8152708.1"/>
    </source>
</evidence>
<dbReference type="OrthoDB" id="367221at2759"/>
<dbReference type="AlphaFoldDB" id="A0A5N6U2B0"/>
<evidence type="ECO:0000256" key="1">
    <source>
        <dbReference type="PROSITE-ProRule" id="PRU00529"/>
    </source>
</evidence>
<dbReference type="Pfam" id="PF02926">
    <property type="entry name" value="THUMP"/>
    <property type="match status" value="1"/>
</dbReference>
<evidence type="ECO:0000313" key="5">
    <source>
        <dbReference type="Proteomes" id="UP000325780"/>
    </source>
</evidence>
<dbReference type="Gene3D" id="3.30.2300.10">
    <property type="entry name" value="THUMP superfamily"/>
    <property type="match status" value="1"/>
</dbReference>